<dbReference type="GO" id="GO:0004401">
    <property type="term" value="F:histidinol-phosphatase activity"/>
    <property type="evidence" value="ECO:0007669"/>
    <property type="project" value="UniProtKB-UniRule"/>
</dbReference>
<evidence type="ECO:0000256" key="3">
    <source>
        <dbReference type="ARBA" id="ARBA00013085"/>
    </source>
</evidence>
<comment type="catalytic activity">
    <reaction evidence="7 8">
        <text>L-histidinol phosphate + H2O = L-histidinol + phosphate</text>
        <dbReference type="Rhea" id="RHEA:14465"/>
        <dbReference type="ChEBI" id="CHEBI:15377"/>
        <dbReference type="ChEBI" id="CHEBI:43474"/>
        <dbReference type="ChEBI" id="CHEBI:57699"/>
        <dbReference type="ChEBI" id="CHEBI:57980"/>
        <dbReference type="EC" id="3.1.3.15"/>
    </reaction>
</comment>
<dbReference type="InterPro" id="IPR010140">
    <property type="entry name" value="Histidinol_P_phosphatase_HisJ"/>
</dbReference>
<dbReference type="SUPFAM" id="SSF89550">
    <property type="entry name" value="PHP domain-like"/>
    <property type="match status" value="1"/>
</dbReference>
<dbReference type="EC" id="3.1.3.15" evidence="3 8"/>
<evidence type="ECO:0000256" key="6">
    <source>
        <dbReference type="ARBA" id="ARBA00023102"/>
    </source>
</evidence>
<dbReference type="EMBL" id="NOII01000002">
    <property type="protein sequence ID" value="OYD58216.1"/>
    <property type="molecule type" value="Genomic_DNA"/>
</dbReference>
<dbReference type="InterPro" id="IPR016195">
    <property type="entry name" value="Pol/histidinol_Pase-like"/>
</dbReference>
<evidence type="ECO:0000259" key="9">
    <source>
        <dbReference type="Pfam" id="PF02811"/>
    </source>
</evidence>
<dbReference type="GO" id="GO:0005737">
    <property type="term" value="C:cytoplasm"/>
    <property type="evidence" value="ECO:0007669"/>
    <property type="project" value="TreeGrafter"/>
</dbReference>
<evidence type="ECO:0000313" key="10">
    <source>
        <dbReference type="EMBL" id="OYD58216.1"/>
    </source>
</evidence>
<dbReference type="NCBIfam" id="NF005996">
    <property type="entry name" value="PRK08123.1"/>
    <property type="match status" value="1"/>
</dbReference>
<dbReference type="GO" id="GO:0000105">
    <property type="term" value="P:L-histidine biosynthetic process"/>
    <property type="evidence" value="ECO:0007669"/>
    <property type="project" value="UniProtKB-UniRule"/>
</dbReference>
<dbReference type="UniPathway" id="UPA00031">
    <property type="reaction ID" value="UER00013"/>
</dbReference>
<dbReference type="PANTHER" id="PTHR21039">
    <property type="entry name" value="HISTIDINOL PHOSPHATASE-RELATED"/>
    <property type="match status" value="1"/>
</dbReference>
<dbReference type="NCBIfam" id="TIGR01856">
    <property type="entry name" value="hisJ_fam"/>
    <property type="match status" value="1"/>
</dbReference>
<feature type="domain" description="PHP" evidence="9">
    <location>
        <begin position="4"/>
        <end position="213"/>
    </location>
</feature>
<accession>A0A235FA55</accession>
<protein>
    <recommendedName>
        <fullName evidence="3 8">Histidinol-phosphatase</fullName>
        <shortName evidence="8">HolPase</shortName>
        <ecNumber evidence="3 8">3.1.3.15</ecNumber>
    </recommendedName>
</protein>
<dbReference type="InterPro" id="IPR004013">
    <property type="entry name" value="PHP_dom"/>
</dbReference>
<reference evidence="10 11" key="1">
    <citation type="submission" date="2017-07" db="EMBL/GenBank/DDBJ databases">
        <title>Fictibacillus sp. nov. GDSW-R2A3 Genome sequencing and assembly.</title>
        <authorList>
            <person name="Mayilraj S."/>
        </authorList>
    </citation>
    <scope>NUCLEOTIDE SEQUENCE [LARGE SCALE GENOMIC DNA]</scope>
    <source>
        <strain evidence="10 11">GDSW-R2A3</strain>
    </source>
</reference>
<dbReference type="PANTHER" id="PTHR21039:SF0">
    <property type="entry name" value="HISTIDINOL-PHOSPHATASE"/>
    <property type="match status" value="1"/>
</dbReference>
<evidence type="ECO:0000256" key="7">
    <source>
        <dbReference type="ARBA" id="ARBA00049158"/>
    </source>
</evidence>
<comment type="caution">
    <text evidence="10">The sequence shown here is derived from an EMBL/GenBank/DDBJ whole genome shotgun (WGS) entry which is preliminary data.</text>
</comment>
<comment type="pathway">
    <text evidence="1 8">Amino-acid biosynthesis; L-histidine biosynthesis; L-histidine from 5-phospho-alpha-D-ribose 1-diphosphate: step 8/9.</text>
</comment>
<comment type="similarity">
    <text evidence="2 8">Belongs to the PHP hydrolase family. HisK subfamily.</text>
</comment>
<evidence type="ECO:0000256" key="1">
    <source>
        <dbReference type="ARBA" id="ARBA00004970"/>
    </source>
</evidence>
<evidence type="ECO:0000256" key="8">
    <source>
        <dbReference type="RuleBase" id="RU366003"/>
    </source>
</evidence>
<evidence type="ECO:0000313" key="11">
    <source>
        <dbReference type="Proteomes" id="UP000215059"/>
    </source>
</evidence>
<dbReference type="Proteomes" id="UP000215059">
    <property type="component" value="Unassembled WGS sequence"/>
</dbReference>
<keyword evidence="11" id="KW-1185">Reference proteome</keyword>
<dbReference type="RefSeq" id="WP_094252357.1">
    <property type="nucleotide sequence ID" value="NZ_JBHLXL010000001.1"/>
</dbReference>
<keyword evidence="4 8" id="KW-0028">Amino-acid biosynthesis</keyword>
<dbReference type="Pfam" id="PF02811">
    <property type="entry name" value="PHP"/>
    <property type="match status" value="1"/>
</dbReference>
<proteinExistence type="inferred from homology"/>
<dbReference type="Gene3D" id="3.20.20.140">
    <property type="entry name" value="Metal-dependent hydrolases"/>
    <property type="match status" value="1"/>
</dbReference>
<sequence length="277" mass="31396">MRFDGHIHSPFCPHGSPDALADYAERAIQLGFNGITFTEHAPLPAGFTDPVPAADSAMAYADLPRYFQAIKDLKKEYQNHIQIFTGLEVDFIEGFEEETDHFLGEVKGELDDAILSVHFLKHNNVYWCMDYSEDMFEEMTKSFGSTDHVYASYYRTVKASVSYPFRSLQPKRIGHITLARKFKKLYPSAGSFKEEIYGILDIIQERGLELDYNGAGTVKPLCGEPYPSDWVVREAVKRKIPLVYGSDAHTSAGINQGYDQLLFQEKLASPLFLNRTK</sequence>
<dbReference type="AlphaFoldDB" id="A0A235FA55"/>
<gene>
    <name evidence="10" type="ORF">CGZ90_10065</name>
</gene>
<keyword evidence="6 8" id="KW-0368">Histidine biosynthesis</keyword>
<evidence type="ECO:0000256" key="4">
    <source>
        <dbReference type="ARBA" id="ARBA00022605"/>
    </source>
</evidence>
<dbReference type="OrthoDB" id="9775255at2"/>
<organism evidence="10 11">
    <name type="scientific">Fictibacillus aquaticus</name>
    <dbReference type="NCBI Taxonomy" id="2021314"/>
    <lineage>
        <taxon>Bacteria</taxon>
        <taxon>Bacillati</taxon>
        <taxon>Bacillota</taxon>
        <taxon>Bacilli</taxon>
        <taxon>Bacillales</taxon>
        <taxon>Fictibacillaceae</taxon>
        <taxon>Fictibacillus</taxon>
    </lineage>
</organism>
<keyword evidence="5 8" id="KW-0378">Hydrolase</keyword>
<evidence type="ECO:0000256" key="5">
    <source>
        <dbReference type="ARBA" id="ARBA00022801"/>
    </source>
</evidence>
<dbReference type="CDD" id="cd12110">
    <property type="entry name" value="PHP_HisPPase_Hisj_like"/>
    <property type="match status" value="1"/>
</dbReference>
<evidence type="ECO:0000256" key="2">
    <source>
        <dbReference type="ARBA" id="ARBA00009152"/>
    </source>
</evidence>
<name>A0A235FA55_9BACL</name>